<keyword evidence="13" id="KW-1185">Reference proteome</keyword>
<reference evidence="12 13" key="1">
    <citation type="submission" date="2015-11" db="EMBL/GenBank/DDBJ databases">
        <title>Genomic analysis of 38 Legionella species identifies large and diverse effector repertoires.</title>
        <authorList>
            <person name="Burstein D."/>
            <person name="Amaro F."/>
            <person name="Zusman T."/>
            <person name="Lifshitz Z."/>
            <person name="Cohen O."/>
            <person name="Gilbert J.A."/>
            <person name="Pupko T."/>
            <person name="Shuman H.A."/>
            <person name="Segal G."/>
        </authorList>
    </citation>
    <scope>NUCLEOTIDE SEQUENCE [LARGE SCALE GENOMIC DNA]</scope>
    <source>
        <strain evidence="12 13">ATCC 51914</strain>
    </source>
</reference>
<dbReference type="PANTHER" id="PTHR42914:SF1">
    <property type="entry name" value="7-CYANO-7-DEAZAGUANINE SYNTHASE"/>
    <property type="match status" value="1"/>
</dbReference>
<dbReference type="EMBL" id="LNZB01000051">
    <property type="protein sequence ID" value="KTD76391.1"/>
    <property type="molecule type" value="Genomic_DNA"/>
</dbReference>
<evidence type="ECO:0000313" key="12">
    <source>
        <dbReference type="EMBL" id="KTD76391.1"/>
    </source>
</evidence>
<comment type="pathway">
    <text evidence="1 11">Purine metabolism; 7-cyano-7-deazaguanine biosynthesis.</text>
</comment>
<keyword evidence="2 11" id="KW-0436">Ligase</keyword>
<evidence type="ECO:0000256" key="9">
    <source>
        <dbReference type="ARBA" id="ARBA00039149"/>
    </source>
</evidence>
<keyword evidence="5 11" id="KW-0671">Queuosine biosynthesis</keyword>
<comment type="cofactor">
    <cofactor evidence="11">
        <name>Zn(2+)</name>
        <dbReference type="ChEBI" id="CHEBI:29105"/>
    </cofactor>
    <text evidence="11">Binds 1 zinc ion per subunit.</text>
</comment>
<comment type="caution">
    <text evidence="12">The sequence shown here is derived from an EMBL/GenBank/DDBJ whole genome shotgun (WGS) entry which is preliminary data.</text>
</comment>
<evidence type="ECO:0000256" key="10">
    <source>
        <dbReference type="ARBA" id="ARBA00047890"/>
    </source>
</evidence>
<dbReference type="NCBIfam" id="TIGR00364">
    <property type="entry name" value="7-cyano-7-deazaguanine synthase QueC"/>
    <property type="match status" value="1"/>
</dbReference>
<keyword evidence="7 11" id="KW-0067">ATP-binding</keyword>
<gene>
    <name evidence="11" type="primary">queC</name>
    <name evidence="12" type="ORF">Lwal_2113</name>
</gene>
<evidence type="ECO:0000256" key="8">
    <source>
        <dbReference type="ARBA" id="ARBA00037993"/>
    </source>
</evidence>
<accession>A0A0W1A4U8</accession>
<keyword evidence="3 11" id="KW-0479">Metal-binding</keyword>
<sequence length="238" mass="25877">MSRQYLDLWGSYTMKKAVVLLSGGLDSTTCLALAKSKGFACYALSFSYGQRHSTELKAAARIAKQMDVIEHKIVNLDTGLFGGSALTDQAIDVPEFKESMDIPVTYVPARNTIFLAMALGYAESIAARDIYIGASSVDYSHYPDCRPEFIHAFETLANLATKAGIEGDLFSIHAPLQHLSKVQTIQLGAQLNVDYSMTVSCYQANDAGEACGSCDSCTFRKRGFLGAGVVDPTKYRHD</sequence>
<evidence type="ECO:0000256" key="5">
    <source>
        <dbReference type="ARBA" id="ARBA00022785"/>
    </source>
</evidence>
<dbReference type="SUPFAM" id="SSF52402">
    <property type="entry name" value="Adenine nucleotide alpha hydrolases-like"/>
    <property type="match status" value="1"/>
</dbReference>
<comment type="function">
    <text evidence="11">Catalyzes the ATP-dependent conversion of 7-carboxy-7-deazaguanine (CDG) to 7-cyano-7-deazaguanine (preQ(0)).</text>
</comment>
<feature type="binding site" evidence="11">
    <location>
        <position position="217"/>
    </location>
    <ligand>
        <name>Zn(2+)</name>
        <dbReference type="ChEBI" id="CHEBI:29105"/>
    </ligand>
</feature>
<dbReference type="PATRIC" id="fig|66969.6.peg.2302"/>
<proteinExistence type="inferred from homology"/>
<keyword evidence="4 11" id="KW-0547">Nucleotide-binding</keyword>
<comment type="similarity">
    <text evidence="8 11">Belongs to the QueC family.</text>
</comment>
<dbReference type="AlphaFoldDB" id="A0A0W1A4U8"/>
<dbReference type="GO" id="GO:0005524">
    <property type="term" value="F:ATP binding"/>
    <property type="evidence" value="ECO:0007669"/>
    <property type="project" value="UniProtKB-UniRule"/>
</dbReference>
<comment type="catalytic activity">
    <reaction evidence="10 11">
        <text>7-carboxy-7-carbaguanine + NH4(+) + 2 ATP = 7-cyano-7-carbaguanine + 2 AMP + 2 diphosphate + 2 H(+)</text>
        <dbReference type="Rhea" id="RHEA:27982"/>
        <dbReference type="ChEBI" id="CHEBI:15378"/>
        <dbReference type="ChEBI" id="CHEBI:28938"/>
        <dbReference type="ChEBI" id="CHEBI:30616"/>
        <dbReference type="ChEBI" id="CHEBI:33019"/>
        <dbReference type="ChEBI" id="CHEBI:45075"/>
        <dbReference type="ChEBI" id="CHEBI:61036"/>
        <dbReference type="ChEBI" id="CHEBI:456215"/>
        <dbReference type="EC" id="6.3.4.20"/>
    </reaction>
</comment>
<evidence type="ECO:0000313" key="13">
    <source>
        <dbReference type="Proteomes" id="UP000054729"/>
    </source>
</evidence>
<feature type="binding site" evidence="11">
    <location>
        <position position="211"/>
    </location>
    <ligand>
        <name>Zn(2+)</name>
        <dbReference type="ChEBI" id="CHEBI:29105"/>
    </ligand>
</feature>
<dbReference type="GO" id="GO:0016879">
    <property type="term" value="F:ligase activity, forming carbon-nitrogen bonds"/>
    <property type="evidence" value="ECO:0007669"/>
    <property type="project" value="UniProtKB-UniRule"/>
</dbReference>
<organism evidence="12 13">
    <name type="scientific">Legionella waltersii</name>
    <dbReference type="NCBI Taxonomy" id="66969"/>
    <lineage>
        <taxon>Bacteria</taxon>
        <taxon>Pseudomonadati</taxon>
        <taxon>Pseudomonadota</taxon>
        <taxon>Gammaproteobacteria</taxon>
        <taxon>Legionellales</taxon>
        <taxon>Legionellaceae</taxon>
        <taxon>Legionella</taxon>
    </lineage>
</organism>
<dbReference type="EC" id="6.3.4.20" evidence="9 11"/>
<feature type="binding site" evidence="11">
    <location>
        <position position="214"/>
    </location>
    <ligand>
        <name>Zn(2+)</name>
        <dbReference type="ChEBI" id="CHEBI:29105"/>
    </ligand>
</feature>
<dbReference type="Gene3D" id="3.40.50.620">
    <property type="entry name" value="HUPs"/>
    <property type="match status" value="1"/>
</dbReference>
<dbReference type="PIRSF" id="PIRSF006293">
    <property type="entry name" value="ExsB"/>
    <property type="match status" value="1"/>
</dbReference>
<evidence type="ECO:0000256" key="1">
    <source>
        <dbReference type="ARBA" id="ARBA00005061"/>
    </source>
</evidence>
<dbReference type="GO" id="GO:0008616">
    <property type="term" value="P:tRNA queuosine(34) biosynthetic process"/>
    <property type="evidence" value="ECO:0007669"/>
    <property type="project" value="UniProtKB-UniRule"/>
</dbReference>
<dbReference type="PANTHER" id="PTHR42914">
    <property type="entry name" value="7-CYANO-7-DEAZAGUANINE SYNTHASE"/>
    <property type="match status" value="1"/>
</dbReference>
<evidence type="ECO:0000256" key="11">
    <source>
        <dbReference type="HAMAP-Rule" id="MF_01633"/>
    </source>
</evidence>
<dbReference type="InterPro" id="IPR018317">
    <property type="entry name" value="QueC"/>
</dbReference>
<feature type="binding site" evidence="11">
    <location>
        <position position="201"/>
    </location>
    <ligand>
        <name>Zn(2+)</name>
        <dbReference type="ChEBI" id="CHEBI:29105"/>
    </ligand>
</feature>
<evidence type="ECO:0000256" key="3">
    <source>
        <dbReference type="ARBA" id="ARBA00022723"/>
    </source>
</evidence>
<evidence type="ECO:0000256" key="4">
    <source>
        <dbReference type="ARBA" id="ARBA00022741"/>
    </source>
</evidence>
<name>A0A0W1A4U8_9GAMM</name>
<dbReference type="Proteomes" id="UP000054729">
    <property type="component" value="Unassembled WGS sequence"/>
</dbReference>
<dbReference type="GO" id="GO:0008270">
    <property type="term" value="F:zinc ion binding"/>
    <property type="evidence" value="ECO:0007669"/>
    <property type="project" value="UniProtKB-UniRule"/>
</dbReference>
<dbReference type="Pfam" id="PF06508">
    <property type="entry name" value="QueC"/>
    <property type="match status" value="1"/>
</dbReference>
<feature type="binding site" evidence="11">
    <location>
        <begin position="21"/>
        <end position="31"/>
    </location>
    <ligand>
        <name>ATP</name>
        <dbReference type="ChEBI" id="CHEBI:30616"/>
    </ligand>
</feature>
<evidence type="ECO:0000256" key="7">
    <source>
        <dbReference type="ARBA" id="ARBA00022840"/>
    </source>
</evidence>
<dbReference type="CDD" id="cd01995">
    <property type="entry name" value="QueC-like"/>
    <property type="match status" value="1"/>
</dbReference>
<keyword evidence="6 11" id="KW-0862">Zinc</keyword>
<dbReference type="UniPathway" id="UPA00391"/>
<evidence type="ECO:0000256" key="2">
    <source>
        <dbReference type="ARBA" id="ARBA00022598"/>
    </source>
</evidence>
<evidence type="ECO:0000256" key="6">
    <source>
        <dbReference type="ARBA" id="ARBA00022833"/>
    </source>
</evidence>
<dbReference type="HAMAP" id="MF_01633">
    <property type="entry name" value="QueC"/>
    <property type="match status" value="1"/>
</dbReference>
<dbReference type="InterPro" id="IPR014729">
    <property type="entry name" value="Rossmann-like_a/b/a_fold"/>
</dbReference>
<protein>
    <recommendedName>
        <fullName evidence="9 11">7-cyano-7-deazaguanine synthase</fullName>
        <ecNumber evidence="9 11">6.3.4.20</ecNumber>
    </recommendedName>
    <alternativeName>
        <fullName evidence="11">7-cyano-7-carbaguanine synthase</fullName>
    </alternativeName>
    <alternativeName>
        <fullName evidence="11">PreQ(0) synthase</fullName>
    </alternativeName>
    <alternativeName>
        <fullName evidence="11">Queuosine biosynthesis protein QueC</fullName>
    </alternativeName>
</protein>
<dbReference type="STRING" id="66969.Lwal_2113"/>